<accession>A0A284QPA9</accession>
<evidence type="ECO:0000313" key="2">
    <source>
        <dbReference type="Proteomes" id="UP000219338"/>
    </source>
</evidence>
<dbReference type="Proteomes" id="UP000219338">
    <property type="component" value="Unassembled WGS sequence"/>
</dbReference>
<name>A0A284QPA9_ARMOS</name>
<evidence type="ECO:0000313" key="1">
    <source>
        <dbReference type="EMBL" id="SJK98283.1"/>
    </source>
</evidence>
<dbReference type="OrthoDB" id="10637892at2759"/>
<sequence>MLHPLSMICSESRYRPHTSTLTVSSVHFPGLASLDSLSVYKTLVFEGSAAALIVDAPLGDTLCSRAPDPVPSHTRSWTPAFKLPAHSLAAQIEMSAYLFAACQIPSATIKLVPETSSPGFFPSNR</sequence>
<gene>
    <name evidence="1" type="ORF">ARMOST_01546</name>
</gene>
<dbReference type="AlphaFoldDB" id="A0A284QPA9"/>
<proteinExistence type="predicted"/>
<protein>
    <submittedName>
        <fullName evidence="1">Uncharacterized protein</fullName>
    </submittedName>
</protein>
<keyword evidence="2" id="KW-1185">Reference proteome</keyword>
<dbReference type="EMBL" id="FUEG01000001">
    <property type="protein sequence ID" value="SJK98283.1"/>
    <property type="molecule type" value="Genomic_DNA"/>
</dbReference>
<reference evidence="2" key="1">
    <citation type="journal article" date="2017" name="Nat. Ecol. Evol.">
        <title>Genome expansion and lineage-specific genetic innovations in the forest pathogenic fungi Armillaria.</title>
        <authorList>
            <person name="Sipos G."/>
            <person name="Prasanna A.N."/>
            <person name="Walter M.C."/>
            <person name="O'Connor E."/>
            <person name="Balint B."/>
            <person name="Krizsan K."/>
            <person name="Kiss B."/>
            <person name="Hess J."/>
            <person name="Varga T."/>
            <person name="Slot J."/>
            <person name="Riley R."/>
            <person name="Boka B."/>
            <person name="Rigling D."/>
            <person name="Barry K."/>
            <person name="Lee J."/>
            <person name="Mihaltcheva S."/>
            <person name="LaButti K."/>
            <person name="Lipzen A."/>
            <person name="Waldron R."/>
            <person name="Moloney N.M."/>
            <person name="Sperisen C."/>
            <person name="Kredics L."/>
            <person name="Vagvoelgyi C."/>
            <person name="Patrignani A."/>
            <person name="Fitzpatrick D."/>
            <person name="Nagy I."/>
            <person name="Doyle S."/>
            <person name="Anderson J.B."/>
            <person name="Grigoriev I.V."/>
            <person name="Gueldener U."/>
            <person name="Muensterkoetter M."/>
            <person name="Nagy L.G."/>
        </authorList>
    </citation>
    <scope>NUCLEOTIDE SEQUENCE [LARGE SCALE GENOMIC DNA]</scope>
    <source>
        <strain evidence="2">C18/9</strain>
    </source>
</reference>
<organism evidence="1 2">
    <name type="scientific">Armillaria ostoyae</name>
    <name type="common">Armillaria root rot fungus</name>
    <dbReference type="NCBI Taxonomy" id="47428"/>
    <lineage>
        <taxon>Eukaryota</taxon>
        <taxon>Fungi</taxon>
        <taxon>Dikarya</taxon>
        <taxon>Basidiomycota</taxon>
        <taxon>Agaricomycotina</taxon>
        <taxon>Agaricomycetes</taxon>
        <taxon>Agaricomycetidae</taxon>
        <taxon>Agaricales</taxon>
        <taxon>Marasmiineae</taxon>
        <taxon>Physalacriaceae</taxon>
        <taxon>Armillaria</taxon>
    </lineage>
</organism>